<dbReference type="PANTHER" id="PTHR10635">
    <property type="entry name" value="COATOMER SUBUNIT BETA"/>
    <property type="match status" value="1"/>
</dbReference>
<organism evidence="2 3">
    <name type="scientific">Modicella reniformis</name>
    <dbReference type="NCBI Taxonomy" id="1440133"/>
    <lineage>
        <taxon>Eukaryota</taxon>
        <taxon>Fungi</taxon>
        <taxon>Fungi incertae sedis</taxon>
        <taxon>Mucoromycota</taxon>
        <taxon>Mortierellomycotina</taxon>
        <taxon>Mortierellomycetes</taxon>
        <taxon>Mortierellales</taxon>
        <taxon>Mortierellaceae</taxon>
        <taxon>Modicella</taxon>
    </lineage>
</organism>
<evidence type="ECO:0000313" key="2">
    <source>
        <dbReference type="EMBL" id="KAG0002775.1"/>
    </source>
</evidence>
<dbReference type="InterPro" id="IPR002553">
    <property type="entry name" value="Clathrin/coatomer_adapt-like_N"/>
</dbReference>
<evidence type="ECO:0000313" key="3">
    <source>
        <dbReference type="Proteomes" id="UP000749646"/>
    </source>
</evidence>
<comment type="caution">
    <text evidence="2">The sequence shown here is derived from an EMBL/GenBank/DDBJ whole genome shotgun (WGS) entry which is preliminary data.</text>
</comment>
<name>A0A9P6STW2_9FUNG</name>
<dbReference type="GO" id="GO:0006886">
    <property type="term" value="P:intracellular protein transport"/>
    <property type="evidence" value="ECO:0007669"/>
    <property type="project" value="InterPro"/>
</dbReference>
<evidence type="ECO:0000259" key="1">
    <source>
        <dbReference type="Pfam" id="PF01602"/>
    </source>
</evidence>
<dbReference type="GO" id="GO:0030126">
    <property type="term" value="C:COPI vesicle coat"/>
    <property type="evidence" value="ECO:0007669"/>
    <property type="project" value="TreeGrafter"/>
</dbReference>
<feature type="non-terminal residue" evidence="2">
    <location>
        <position position="92"/>
    </location>
</feature>
<proteinExistence type="predicted"/>
<dbReference type="Gene3D" id="1.25.10.10">
    <property type="entry name" value="Leucine-rich Repeat Variant"/>
    <property type="match status" value="1"/>
</dbReference>
<feature type="domain" description="Clathrin/coatomer adaptor adaptin-like N-terminal" evidence="1">
    <location>
        <begin position="1"/>
        <end position="90"/>
    </location>
</feature>
<sequence>MLNGDPLNSLLMPVIMNVMRSRNKQLKKLVHFYLEICPKTSPDGKLKQEMILVCNALMGDLQHPNEYIRGSTLRFLCKLRESELLEPLLPSA</sequence>
<dbReference type="SUPFAM" id="SSF48371">
    <property type="entry name" value="ARM repeat"/>
    <property type="match status" value="1"/>
</dbReference>
<dbReference type="InterPro" id="IPR016460">
    <property type="entry name" value="COPB1"/>
</dbReference>
<accession>A0A9P6STW2</accession>
<protein>
    <submittedName>
        <fullName evidence="2">Coatomer subunit beta</fullName>
    </submittedName>
</protein>
<dbReference type="InterPro" id="IPR016024">
    <property type="entry name" value="ARM-type_fold"/>
</dbReference>
<gene>
    <name evidence="2" type="primary">SEC26_1</name>
    <name evidence="2" type="ORF">BGZ65_002339</name>
</gene>
<dbReference type="Pfam" id="PF01602">
    <property type="entry name" value="Adaptin_N"/>
    <property type="match status" value="1"/>
</dbReference>
<dbReference type="GO" id="GO:0006891">
    <property type="term" value="P:intra-Golgi vesicle-mediated transport"/>
    <property type="evidence" value="ECO:0007669"/>
    <property type="project" value="TreeGrafter"/>
</dbReference>
<dbReference type="EMBL" id="JAAAHW010000409">
    <property type="protein sequence ID" value="KAG0002775.1"/>
    <property type="molecule type" value="Genomic_DNA"/>
</dbReference>
<dbReference type="OrthoDB" id="10261439at2759"/>
<dbReference type="Proteomes" id="UP000749646">
    <property type="component" value="Unassembled WGS sequence"/>
</dbReference>
<dbReference type="InterPro" id="IPR011989">
    <property type="entry name" value="ARM-like"/>
</dbReference>
<dbReference type="PANTHER" id="PTHR10635:SF0">
    <property type="entry name" value="COATOMER SUBUNIT BETA"/>
    <property type="match status" value="1"/>
</dbReference>
<dbReference type="GO" id="GO:0006888">
    <property type="term" value="P:endoplasmic reticulum to Golgi vesicle-mediated transport"/>
    <property type="evidence" value="ECO:0007669"/>
    <property type="project" value="TreeGrafter"/>
</dbReference>
<keyword evidence="3" id="KW-1185">Reference proteome</keyword>
<dbReference type="AlphaFoldDB" id="A0A9P6STW2"/>
<reference evidence="2" key="1">
    <citation type="journal article" date="2020" name="Fungal Divers.">
        <title>Resolving the Mortierellaceae phylogeny through synthesis of multi-gene phylogenetics and phylogenomics.</title>
        <authorList>
            <person name="Vandepol N."/>
            <person name="Liber J."/>
            <person name="Desiro A."/>
            <person name="Na H."/>
            <person name="Kennedy M."/>
            <person name="Barry K."/>
            <person name="Grigoriev I.V."/>
            <person name="Miller A.N."/>
            <person name="O'Donnell K."/>
            <person name="Stajich J.E."/>
            <person name="Bonito G."/>
        </authorList>
    </citation>
    <scope>NUCLEOTIDE SEQUENCE</scope>
    <source>
        <strain evidence="2">MES-2147</strain>
    </source>
</reference>